<dbReference type="InterPro" id="IPR036465">
    <property type="entry name" value="vWFA_dom_sf"/>
</dbReference>
<proteinExistence type="predicted"/>
<protein>
    <recommendedName>
        <fullName evidence="3">VWFA domain-containing protein</fullName>
    </recommendedName>
</protein>
<evidence type="ECO:0000313" key="2">
    <source>
        <dbReference type="EMBL" id="SVE47710.1"/>
    </source>
</evidence>
<name>A0A383DTZ9_9ZZZZ</name>
<dbReference type="EMBL" id="UINC01219990">
    <property type="protein sequence ID" value="SVE47710.1"/>
    <property type="molecule type" value="Genomic_DNA"/>
</dbReference>
<accession>A0A383DTZ9</accession>
<feature type="non-terminal residue" evidence="2">
    <location>
        <position position="106"/>
    </location>
</feature>
<sequence length="106" mass="11063">MTAAVTAPASAQEVTAQADASEFVPCQGKGDGGVDILFMMDQSGSLNQAGGADPGGVQRTEALKQIRDTLKREPNIRVALIGFDDDVDPIMPDFGPPSEDSPSDEQ</sequence>
<reference evidence="2" key="1">
    <citation type="submission" date="2018-05" db="EMBL/GenBank/DDBJ databases">
        <authorList>
            <person name="Lanie J.A."/>
            <person name="Ng W.-L."/>
            <person name="Kazmierczak K.M."/>
            <person name="Andrzejewski T.M."/>
            <person name="Davidsen T.M."/>
            <person name="Wayne K.J."/>
            <person name="Tettelin H."/>
            <person name="Glass J.I."/>
            <person name="Rusch D."/>
            <person name="Podicherti R."/>
            <person name="Tsui H.-C.T."/>
            <person name="Winkler M.E."/>
        </authorList>
    </citation>
    <scope>NUCLEOTIDE SEQUENCE</scope>
</reference>
<gene>
    <name evidence="2" type="ORF">METZ01_LOCUS500564</name>
</gene>
<evidence type="ECO:0008006" key="3">
    <source>
        <dbReference type="Google" id="ProtNLM"/>
    </source>
</evidence>
<organism evidence="2">
    <name type="scientific">marine metagenome</name>
    <dbReference type="NCBI Taxonomy" id="408172"/>
    <lineage>
        <taxon>unclassified sequences</taxon>
        <taxon>metagenomes</taxon>
        <taxon>ecological metagenomes</taxon>
    </lineage>
</organism>
<evidence type="ECO:0000256" key="1">
    <source>
        <dbReference type="SAM" id="MobiDB-lite"/>
    </source>
</evidence>
<feature type="region of interest" description="Disordered" evidence="1">
    <location>
        <begin position="1"/>
        <end position="25"/>
    </location>
</feature>
<dbReference type="SUPFAM" id="SSF53300">
    <property type="entry name" value="vWA-like"/>
    <property type="match status" value="1"/>
</dbReference>
<feature type="region of interest" description="Disordered" evidence="1">
    <location>
        <begin position="86"/>
        <end position="106"/>
    </location>
</feature>
<dbReference type="Gene3D" id="3.40.50.410">
    <property type="entry name" value="von Willebrand factor, type A domain"/>
    <property type="match status" value="1"/>
</dbReference>
<dbReference type="AlphaFoldDB" id="A0A383DTZ9"/>